<evidence type="ECO:0000256" key="5">
    <source>
        <dbReference type="ARBA" id="ARBA00023239"/>
    </source>
</evidence>
<dbReference type="Pfam" id="PF00330">
    <property type="entry name" value="Aconitase"/>
    <property type="match status" value="1"/>
</dbReference>
<dbReference type="AlphaFoldDB" id="A0A833L000"/>
<comment type="catalytic activity">
    <reaction evidence="6">
        <text>(2R,3S)-3-isopropylmalate = (2S)-2-isopropylmalate</text>
        <dbReference type="Rhea" id="RHEA:32287"/>
        <dbReference type="ChEBI" id="CHEBI:1178"/>
        <dbReference type="ChEBI" id="CHEBI:35121"/>
        <dbReference type="EC" id="4.2.1.33"/>
    </reaction>
</comment>
<dbReference type="Proteomes" id="UP000488506">
    <property type="component" value="Unassembled WGS sequence"/>
</dbReference>
<dbReference type="InterPro" id="IPR015931">
    <property type="entry name" value="Acnase/IPM_dHydase_lsu_aba_1/3"/>
</dbReference>
<keyword evidence="5 6" id="KW-0456">Lyase</keyword>
<dbReference type="NCBIfam" id="TIGR01343">
    <property type="entry name" value="hacA_fam"/>
    <property type="match status" value="1"/>
</dbReference>
<keyword evidence="6" id="KW-0432">Leucine biosynthesis</keyword>
<feature type="binding site" evidence="6">
    <location>
        <position position="304"/>
    </location>
    <ligand>
        <name>[4Fe-4S] cluster</name>
        <dbReference type="ChEBI" id="CHEBI:49883"/>
    </ligand>
</feature>
<evidence type="ECO:0000256" key="1">
    <source>
        <dbReference type="ARBA" id="ARBA00022485"/>
    </source>
</evidence>
<dbReference type="InterPro" id="IPR033941">
    <property type="entry name" value="IPMI_cat"/>
</dbReference>
<dbReference type="UniPathway" id="UPA00048">
    <property type="reaction ID" value="UER00071"/>
</dbReference>
<dbReference type="GO" id="GO:0003861">
    <property type="term" value="F:3-isopropylmalate dehydratase activity"/>
    <property type="evidence" value="ECO:0007669"/>
    <property type="project" value="UniProtKB-UniRule"/>
</dbReference>
<comment type="caution">
    <text evidence="8">The sequence shown here is derived from an EMBL/GenBank/DDBJ whole genome shotgun (WGS) entry which is preliminary data.</text>
</comment>
<name>A0A833L000_UNCSA</name>
<keyword evidence="1 6" id="KW-0004">4Fe-4S</keyword>
<dbReference type="NCBIfam" id="TIGR02086">
    <property type="entry name" value="IPMI_arch"/>
    <property type="match status" value="1"/>
</dbReference>
<comment type="similarity">
    <text evidence="6">Belongs to the aconitase/IPM isomerase family. LeuC type 2 subfamily.</text>
</comment>
<comment type="pathway">
    <text evidence="6">Amino-acid biosynthesis; L-leucine biosynthesis; L-leucine from 3-methyl-2-oxobutanoate: step 2/4.</text>
</comment>
<comment type="cofactor">
    <cofactor evidence="6">
        <name>[4Fe-4S] cluster</name>
        <dbReference type="ChEBI" id="CHEBI:49883"/>
    </cofactor>
    <text evidence="6">Binds 1 [4Fe-4S] cluster per subunit.</text>
</comment>
<keyword evidence="3 6" id="KW-0408">Iron</keyword>
<dbReference type="EMBL" id="WPAF01000032">
    <property type="protein sequence ID" value="KAF0133193.1"/>
    <property type="molecule type" value="Genomic_DNA"/>
</dbReference>
<evidence type="ECO:0000313" key="9">
    <source>
        <dbReference type="Proteomes" id="UP000488506"/>
    </source>
</evidence>
<dbReference type="HAMAP" id="MF_01027">
    <property type="entry name" value="LeuC_type2"/>
    <property type="match status" value="1"/>
</dbReference>
<dbReference type="NCBIfam" id="NF001614">
    <property type="entry name" value="PRK00402.1"/>
    <property type="match status" value="1"/>
</dbReference>
<sequence length="422" mass="44640">MGKTIAEKILSNHSGKDAHAGDIVIANLDFMIGQDGTSGVAIDSFKKMSAKKVFDPSKIAIIIDHSSPSPNEGVSAIHKKIREFSKEQGIKLYDIGCGVCHQITPEQGHVAPGDLVIGADSHTCTYGAINVFSTGIGSTDLAAGMISGKLWFKVPETIKVIFNGKLPKGVYSKDLILNLIGKIGSDGATYAALEIGGQAIDDMSVDARFTLSNMAIECGAKAGLMNADKKVTDWVNKHLPAGRQGSKKKPNPISADKDAIYIKTIEIDVSAMEPQIAKPHTVDNVCNVSEVAGTPIQQGYIGTCTNGRLEDFEIAAKILKGKKISKDCRLIIAPASKEIMLEMIKTGIYQSLIESGAVAVTPGCGPCVGTHNGVPSDGENIISTANRNFLGRMGNRNSFIYLASPATVAASMIEGKIADPRE</sequence>
<evidence type="ECO:0000256" key="3">
    <source>
        <dbReference type="ARBA" id="ARBA00023004"/>
    </source>
</evidence>
<reference evidence="8 9" key="1">
    <citation type="submission" date="2019-12" db="EMBL/GenBank/DDBJ databases">
        <authorList>
            <person name="Wolfe R."/>
            <person name="Danczak R."/>
            <person name="Wilkins M."/>
        </authorList>
    </citation>
    <scope>NUCLEOTIDE SEQUENCE [LARGE SCALE GENOMIC DNA]</scope>
    <source>
        <strain evidence="8">X2_MaxBin.013</strain>
    </source>
</reference>
<dbReference type="InterPro" id="IPR036008">
    <property type="entry name" value="Aconitase_4Fe-4S_dom"/>
</dbReference>
<dbReference type="CDD" id="cd01583">
    <property type="entry name" value="IPMI"/>
    <property type="match status" value="1"/>
</dbReference>
<protein>
    <recommendedName>
        <fullName evidence="6">3-isopropylmalate dehydratase large subunit</fullName>
        <ecNumber evidence="6">4.2.1.33</ecNumber>
    </recommendedName>
    <alternativeName>
        <fullName evidence="6">Alpha-IPM isomerase</fullName>
        <shortName evidence="6">IPMI</shortName>
    </alternativeName>
    <alternativeName>
        <fullName evidence="6">Isopropylmalate isomerase</fullName>
    </alternativeName>
</protein>
<evidence type="ECO:0000313" key="8">
    <source>
        <dbReference type="EMBL" id="KAF0133193.1"/>
    </source>
</evidence>
<feature type="binding site" evidence="6">
    <location>
        <position position="367"/>
    </location>
    <ligand>
        <name>[4Fe-4S] cluster</name>
        <dbReference type="ChEBI" id="CHEBI:49883"/>
    </ligand>
</feature>
<evidence type="ECO:0000256" key="2">
    <source>
        <dbReference type="ARBA" id="ARBA00022723"/>
    </source>
</evidence>
<dbReference type="InterPro" id="IPR011826">
    <property type="entry name" value="HAcnase/IPMdehydase_lsu_prok"/>
</dbReference>
<comment type="subunit">
    <text evidence="6">Heterodimer of LeuC and LeuD.</text>
</comment>
<evidence type="ECO:0000256" key="6">
    <source>
        <dbReference type="HAMAP-Rule" id="MF_01027"/>
    </source>
</evidence>
<dbReference type="InterPro" id="IPR001030">
    <property type="entry name" value="Acoase/IPM_deHydtase_lsu_aba"/>
</dbReference>
<dbReference type="Gene3D" id="3.30.499.10">
    <property type="entry name" value="Aconitase, domain 3"/>
    <property type="match status" value="2"/>
</dbReference>
<comment type="function">
    <text evidence="6">Catalyzes the isomerization between 2-isopropylmalate and 3-isopropylmalate, via the formation of 2-isopropylmaleate.</text>
</comment>
<proteinExistence type="inferred from homology"/>
<dbReference type="InterPro" id="IPR050067">
    <property type="entry name" value="IPM_dehydratase_rel_enz"/>
</dbReference>
<dbReference type="InterPro" id="IPR006251">
    <property type="entry name" value="Homoacnase/IPMdehydase_lsu"/>
</dbReference>
<accession>A0A833L000</accession>
<dbReference type="GO" id="GO:0046872">
    <property type="term" value="F:metal ion binding"/>
    <property type="evidence" value="ECO:0007669"/>
    <property type="project" value="UniProtKB-KW"/>
</dbReference>
<dbReference type="PANTHER" id="PTHR43822">
    <property type="entry name" value="HOMOACONITASE, MITOCHONDRIAL-RELATED"/>
    <property type="match status" value="1"/>
</dbReference>
<keyword evidence="2 6" id="KW-0479">Metal-binding</keyword>
<dbReference type="PANTHER" id="PTHR43822:SF2">
    <property type="entry name" value="HOMOACONITASE, MITOCHONDRIAL"/>
    <property type="match status" value="1"/>
</dbReference>
<dbReference type="SUPFAM" id="SSF53732">
    <property type="entry name" value="Aconitase iron-sulfur domain"/>
    <property type="match status" value="1"/>
</dbReference>
<dbReference type="GO" id="GO:0009098">
    <property type="term" value="P:L-leucine biosynthetic process"/>
    <property type="evidence" value="ECO:0007669"/>
    <property type="project" value="UniProtKB-UniRule"/>
</dbReference>
<keyword evidence="6" id="KW-0028">Amino-acid biosynthesis</keyword>
<evidence type="ECO:0000256" key="4">
    <source>
        <dbReference type="ARBA" id="ARBA00023014"/>
    </source>
</evidence>
<dbReference type="PRINTS" id="PR00415">
    <property type="entry name" value="ACONITASE"/>
</dbReference>
<dbReference type="EC" id="4.2.1.33" evidence="6"/>
<evidence type="ECO:0000259" key="7">
    <source>
        <dbReference type="Pfam" id="PF00330"/>
    </source>
</evidence>
<keyword evidence="4 6" id="KW-0411">Iron-sulfur</keyword>
<organism evidence="8 9">
    <name type="scientific">Candidatus Saganbacteria bacterium</name>
    <dbReference type="NCBI Taxonomy" id="2575572"/>
    <lineage>
        <taxon>Bacteria</taxon>
        <taxon>Bacillati</taxon>
        <taxon>Saganbacteria</taxon>
    </lineage>
</organism>
<feature type="domain" description="Aconitase/3-isopropylmalate dehydratase large subunit alpha/beta/alpha" evidence="7">
    <location>
        <begin position="7"/>
        <end position="415"/>
    </location>
</feature>
<gene>
    <name evidence="6" type="primary">leuC</name>
    <name evidence="8" type="ORF">FD145_1394</name>
</gene>
<keyword evidence="6" id="KW-0100">Branched-chain amino acid biosynthesis</keyword>
<dbReference type="GO" id="GO:0051539">
    <property type="term" value="F:4 iron, 4 sulfur cluster binding"/>
    <property type="evidence" value="ECO:0007669"/>
    <property type="project" value="UniProtKB-KW"/>
</dbReference>
<feature type="binding site" evidence="6">
    <location>
        <position position="364"/>
    </location>
    <ligand>
        <name>[4Fe-4S] cluster</name>
        <dbReference type="ChEBI" id="CHEBI:49883"/>
    </ligand>
</feature>